<name>A0A9D3MKR7_ANGAN</name>
<dbReference type="PANTHER" id="PTHR34769:SF1">
    <property type="entry name" value="RNA POLYMERASE I AND III SUBUNIT D"/>
    <property type="match status" value="1"/>
</dbReference>
<proteinExistence type="predicted"/>
<reference evidence="2" key="1">
    <citation type="submission" date="2021-01" db="EMBL/GenBank/DDBJ databases">
        <title>A chromosome-scale assembly of European eel, Anguilla anguilla.</title>
        <authorList>
            <person name="Henkel C."/>
            <person name="Jong-Raadsen S.A."/>
            <person name="Dufour S."/>
            <person name="Weltzien F.-A."/>
            <person name="Palstra A.P."/>
            <person name="Pelster B."/>
            <person name="Spaink H.P."/>
            <person name="Van Den Thillart G.E."/>
            <person name="Jansen H."/>
            <person name="Zahm M."/>
            <person name="Klopp C."/>
            <person name="Cedric C."/>
            <person name="Louis A."/>
            <person name="Berthelot C."/>
            <person name="Parey E."/>
            <person name="Roest Crollius H."/>
            <person name="Montfort J."/>
            <person name="Robinson-Rechavi M."/>
            <person name="Bucao C."/>
            <person name="Bouchez O."/>
            <person name="Gislard M."/>
            <person name="Lluch J."/>
            <person name="Milhes M."/>
            <person name="Lampietro C."/>
            <person name="Lopez Roques C."/>
            <person name="Donnadieu C."/>
            <person name="Braasch I."/>
            <person name="Desvignes T."/>
            <person name="Postlethwait J."/>
            <person name="Bobe J."/>
            <person name="Guiguen Y."/>
            <person name="Dirks R."/>
        </authorList>
    </citation>
    <scope>NUCLEOTIDE SEQUENCE</scope>
    <source>
        <strain evidence="2">Tag_6206</strain>
        <tissue evidence="2">Liver</tissue>
    </source>
</reference>
<evidence type="ECO:0008006" key="4">
    <source>
        <dbReference type="Google" id="ProtNLM"/>
    </source>
</evidence>
<feature type="region of interest" description="Disordered" evidence="1">
    <location>
        <begin position="58"/>
        <end position="93"/>
    </location>
</feature>
<keyword evidence="3" id="KW-1185">Reference proteome</keyword>
<dbReference type="Proteomes" id="UP001044222">
    <property type="component" value="Unassembled WGS sequence"/>
</dbReference>
<comment type="caution">
    <text evidence="2">The sequence shown here is derived from an EMBL/GenBank/DDBJ whole genome shotgun (WGS) entry which is preliminary data.</text>
</comment>
<evidence type="ECO:0000313" key="2">
    <source>
        <dbReference type="EMBL" id="KAG5850696.1"/>
    </source>
</evidence>
<feature type="compositionally biased region" description="Basic and acidic residues" evidence="1">
    <location>
        <begin position="69"/>
        <end position="93"/>
    </location>
</feature>
<dbReference type="PANTHER" id="PTHR34769">
    <property type="entry name" value="RCG42593, ISOFORM CRA_A"/>
    <property type="match status" value="1"/>
</dbReference>
<feature type="compositionally biased region" description="Polar residues" evidence="1">
    <location>
        <begin position="58"/>
        <end position="68"/>
    </location>
</feature>
<dbReference type="AlphaFoldDB" id="A0A9D3MKR7"/>
<accession>A0A9D3MKR7</accession>
<dbReference type="EMBL" id="JAFIRN010000004">
    <property type="protein sequence ID" value="KAG5850696.1"/>
    <property type="molecule type" value="Genomic_DNA"/>
</dbReference>
<evidence type="ECO:0000313" key="3">
    <source>
        <dbReference type="Proteomes" id="UP001044222"/>
    </source>
</evidence>
<sequence length="93" mass="10871">MTEEQDLERKAVEELLREAARARVRAETMGPAGWAKCPLHSTNKRFLLNTLRKTTLRQCSVRTGSSQSETRRRRDGRQATEPRFRRPQRDDAF</sequence>
<organism evidence="2 3">
    <name type="scientific">Anguilla anguilla</name>
    <name type="common">European freshwater eel</name>
    <name type="synonym">Muraena anguilla</name>
    <dbReference type="NCBI Taxonomy" id="7936"/>
    <lineage>
        <taxon>Eukaryota</taxon>
        <taxon>Metazoa</taxon>
        <taxon>Chordata</taxon>
        <taxon>Craniata</taxon>
        <taxon>Vertebrata</taxon>
        <taxon>Euteleostomi</taxon>
        <taxon>Actinopterygii</taxon>
        <taxon>Neopterygii</taxon>
        <taxon>Teleostei</taxon>
        <taxon>Anguilliformes</taxon>
        <taxon>Anguillidae</taxon>
        <taxon>Anguilla</taxon>
    </lineage>
</organism>
<dbReference type="InterPro" id="IPR038948">
    <property type="entry name" value="POLR1D-like"/>
</dbReference>
<gene>
    <name evidence="2" type="ORF">ANANG_G00085190</name>
</gene>
<protein>
    <recommendedName>
        <fullName evidence="4">Protein POLR1D</fullName>
    </recommendedName>
</protein>
<evidence type="ECO:0000256" key="1">
    <source>
        <dbReference type="SAM" id="MobiDB-lite"/>
    </source>
</evidence>